<dbReference type="InterPro" id="IPR007195">
    <property type="entry name" value="TolB_N"/>
</dbReference>
<feature type="domain" description="TolB N-terminal" evidence="1">
    <location>
        <begin position="23"/>
        <end position="63"/>
    </location>
</feature>
<name>A0A382HX94_9ZZZZ</name>
<evidence type="ECO:0000313" key="2">
    <source>
        <dbReference type="EMBL" id="SVB91918.1"/>
    </source>
</evidence>
<accession>A0A382HX94</accession>
<proteinExistence type="predicted"/>
<dbReference type="Pfam" id="PF04052">
    <property type="entry name" value="TolB_N"/>
    <property type="match status" value="1"/>
</dbReference>
<dbReference type="AlphaFoldDB" id="A0A382HX94"/>
<dbReference type="GO" id="GO:0015031">
    <property type="term" value="P:protein transport"/>
    <property type="evidence" value="ECO:0007669"/>
    <property type="project" value="InterPro"/>
</dbReference>
<protein>
    <recommendedName>
        <fullName evidence="1">TolB N-terminal domain-containing protein</fullName>
    </recommendedName>
</protein>
<sequence length="65" mass="7445">MNFRIIFFLFISIIFSAATFSHLKIEITEGSQNPIRIAIVPIGWNLDNPSRGYLHQMVSSDLESF</sequence>
<feature type="non-terminal residue" evidence="2">
    <location>
        <position position="65"/>
    </location>
</feature>
<dbReference type="EMBL" id="UINC01063851">
    <property type="protein sequence ID" value="SVB91918.1"/>
    <property type="molecule type" value="Genomic_DNA"/>
</dbReference>
<reference evidence="2" key="1">
    <citation type="submission" date="2018-05" db="EMBL/GenBank/DDBJ databases">
        <authorList>
            <person name="Lanie J.A."/>
            <person name="Ng W.-L."/>
            <person name="Kazmierczak K.M."/>
            <person name="Andrzejewski T.M."/>
            <person name="Davidsen T.M."/>
            <person name="Wayne K.J."/>
            <person name="Tettelin H."/>
            <person name="Glass J.I."/>
            <person name="Rusch D."/>
            <person name="Podicherti R."/>
            <person name="Tsui H.-C.T."/>
            <person name="Winkler M.E."/>
        </authorList>
    </citation>
    <scope>NUCLEOTIDE SEQUENCE</scope>
</reference>
<dbReference type="Gene3D" id="3.40.50.10070">
    <property type="entry name" value="TolB, N-terminal domain"/>
    <property type="match status" value="1"/>
</dbReference>
<dbReference type="GO" id="GO:0042597">
    <property type="term" value="C:periplasmic space"/>
    <property type="evidence" value="ECO:0007669"/>
    <property type="project" value="InterPro"/>
</dbReference>
<evidence type="ECO:0000259" key="1">
    <source>
        <dbReference type="Pfam" id="PF04052"/>
    </source>
</evidence>
<gene>
    <name evidence="2" type="ORF">METZ01_LOCUS244772</name>
</gene>
<organism evidence="2">
    <name type="scientific">marine metagenome</name>
    <dbReference type="NCBI Taxonomy" id="408172"/>
    <lineage>
        <taxon>unclassified sequences</taxon>
        <taxon>metagenomes</taxon>
        <taxon>ecological metagenomes</taxon>
    </lineage>
</organism>